<dbReference type="PANTHER" id="PTHR34987:SF5">
    <property type="entry name" value="ALPHA-RHAMNOSIDASE"/>
    <property type="match status" value="1"/>
</dbReference>
<dbReference type="PANTHER" id="PTHR34987">
    <property type="entry name" value="C, PUTATIVE (AFU_ORTHOLOGUE AFUA_3G02880)-RELATED"/>
    <property type="match status" value="1"/>
</dbReference>
<accession>A0ABR4G6W4</accession>
<keyword evidence="3" id="KW-1185">Reference proteome</keyword>
<evidence type="ECO:0000313" key="2">
    <source>
        <dbReference type="EMBL" id="KAL2794743.1"/>
    </source>
</evidence>
<dbReference type="SUPFAM" id="SSF48208">
    <property type="entry name" value="Six-hairpin glycosidases"/>
    <property type="match status" value="1"/>
</dbReference>
<comment type="caution">
    <text evidence="2">The sequence shown here is derived from an EMBL/GenBank/DDBJ whole genome shotgun (WGS) entry which is preliminary data.</text>
</comment>
<gene>
    <name evidence="2" type="ORF">BJX66DRAFT_351065</name>
</gene>
<proteinExistence type="predicted"/>
<protein>
    <submittedName>
        <fullName evidence="2">Six-hairpin glycosidase-like protein</fullName>
    </submittedName>
</protein>
<dbReference type="InterPro" id="IPR012341">
    <property type="entry name" value="6hp_glycosidase-like_sf"/>
</dbReference>
<evidence type="ECO:0000313" key="3">
    <source>
        <dbReference type="Proteomes" id="UP001610563"/>
    </source>
</evidence>
<evidence type="ECO:0000259" key="1">
    <source>
        <dbReference type="Pfam" id="PF17389"/>
    </source>
</evidence>
<sequence length="659" mass="72470">MLLSLFLIVGTCLAQSCWRGAQCNGPLSPAFPGPWESNMFAPRSRTIQPRDVLTLLKGEHLAKYDHERYFTLDNTTTALVFDFGIEVGGLVSVDYTLTGSATRLGLAFTEAKNHIGTESDSSRGGSGIDGAVFGELKATASGRYTMPREKLRGGFRYLTLFLDSHAPDTVLSVDKITLELSFQPTWSNLQAYQGYFDSSDELLNKIWYAGAWTLQSNSISGDSGMRTPSPASLDGWDNIEVISSADTVLVDGAKRDRFIWNGDMGTAVPSVFVSTGDLESARNSLEVIYGNQAENGQFPKAGPPNAILRSDTYHLWHLVGTYNYLLYWGDTAFVAKYWPHFTKGLNRTLSLLSSNGIVNVTGDQDWGRFTYGTERASASMLLYRALTGAASIASWLPNAQDAKELKMYYLAQASKLQEAIITNLWDEEKGAFANSPGSGLYPQDANSLALAYEIVDATSAKAARISDYLASNWTPIGPSCPELPGNVSPFISSIELDGHFRAGRSDRALQLIKDLWGWYLTHENGTQSTTPEGFNVDGSWEYRRQRGYTKGEVYLSHSHGWSSGPTSTLTEHMLGLRVTKPAGAEWVLKPASISEVLDRLEGGFVTPKGKFSAKIKRSSKGIVRVEWDTPRGTRGLVDLPGERSFWVRGGKGRRVFRHK</sequence>
<name>A0ABR4G6W4_9EURO</name>
<dbReference type="Proteomes" id="UP001610563">
    <property type="component" value="Unassembled WGS sequence"/>
</dbReference>
<dbReference type="Gene3D" id="2.60.420.10">
    <property type="entry name" value="Maltose phosphorylase, domain 3"/>
    <property type="match status" value="1"/>
</dbReference>
<organism evidence="2 3">
    <name type="scientific">Aspergillus keveii</name>
    <dbReference type="NCBI Taxonomy" id="714993"/>
    <lineage>
        <taxon>Eukaryota</taxon>
        <taxon>Fungi</taxon>
        <taxon>Dikarya</taxon>
        <taxon>Ascomycota</taxon>
        <taxon>Pezizomycotina</taxon>
        <taxon>Eurotiomycetes</taxon>
        <taxon>Eurotiomycetidae</taxon>
        <taxon>Eurotiales</taxon>
        <taxon>Aspergillaceae</taxon>
        <taxon>Aspergillus</taxon>
        <taxon>Aspergillus subgen. Nidulantes</taxon>
    </lineage>
</organism>
<dbReference type="EMBL" id="JBFTWV010000041">
    <property type="protein sequence ID" value="KAL2794743.1"/>
    <property type="molecule type" value="Genomic_DNA"/>
</dbReference>
<dbReference type="Gene3D" id="1.50.10.10">
    <property type="match status" value="1"/>
</dbReference>
<reference evidence="2 3" key="1">
    <citation type="submission" date="2024-07" db="EMBL/GenBank/DDBJ databases">
        <title>Section-level genome sequencing and comparative genomics of Aspergillus sections Usti and Cavernicolus.</title>
        <authorList>
            <consortium name="Lawrence Berkeley National Laboratory"/>
            <person name="Nybo J.L."/>
            <person name="Vesth T.C."/>
            <person name="Theobald S."/>
            <person name="Frisvad J.C."/>
            <person name="Larsen T.O."/>
            <person name="Kjaerboelling I."/>
            <person name="Rothschild-Mancinelli K."/>
            <person name="Lyhne E.K."/>
            <person name="Kogle M.E."/>
            <person name="Barry K."/>
            <person name="Clum A."/>
            <person name="Na H."/>
            <person name="Ledsgaard L."/>
            <person name="Lin J."/>
            <person name="Lipzen A."/>
            <person name="Kuo A."/>
            <person name="Riley R."/>
            <person name="Mondo S."/>
            <person name="Labutti K."/>
            <person name="Haridas S."/>
            <person name="Pangalinan J."/>
            <person name="Salamov A.A."/>
            <person name="Simmons B.A."/>
            <person name="Magnuson J.K."/>
            <person name="Chen J."/>
            <person name="Drula E."/>
            <person name="Henrissat B."/>
            <person name="Wiebenga A."/>
            <person name="Lubbers R.J."/>
            <person name="Gomes A.C."/>
            <person name="Makela M.R."/>
            <person name="Stajich J."/>
            <person name="Grigoriev I.V."/>
            <person name="Mortensen U.H."/>
            <person name="De Vries R.P."/>
            <person name="Baker S.E."/>
            <person name="Andersen M.R."/>
        </authorList>
    </citation>
    <scope>NUCLEOTIDE SEQUENCE [LARGE SCALE GENOMIC DNA]</scope>
    <source>
        <strain evidence="2 3">CBS 209.92</strain>
    </source>
</reference>
<feature type="domain" description="Alpha-L-rhamnosidase six-hairpin glycosidase" evidence="1">
    <location>
        <begin position="247"/>
        <end position="463"/>
    </location>
</feature>
<dbReference type="InterPro" id="IPR008928">
    <property type="entry name" value="6-hairpin_glycosidase_sf"/>
</dbReference>
<dbReference type="Pfam" id="PF17389">
    <property type="entry name" value="Bac_rhamnosid6H"/>
    <property type="match status" value="1"/>
</dbReference>
<dbReference type="InterPro" id="IPR035396">
    <property type="entry name" value="Bac_rhamnosid6H"/>
</dbReference>